<organism evidence="1 2">
    <name type="scientific">Castilleja foliolosa</name>
    <dbReference type="NCBI Taxonomy" id="1961234"/>
    <lineage>
        <taxon>Eukaryota</taxon>
        <taxon>Viridiplantae</taxon>
        <taxon>Streptophyta</taxon>
        <taxon>Embryophyta</taxon>
        <taxon>Tracheophyta</taxon>
        <taxon>Spermatophyta</taxon>
        <taxon>Magnoliopsida</taxon>
        <taxon>eudicotyledons</taxon>
        <taxon>Gunneridae</taxon>
        <taxon>Pentapetalae</taxon>
        <taxon>asterids</taxon>
        <taxon>lamiids</taxon>
        <taxon>Lamiales</taxon>
        <taxon>Orobanchaceae</taxon>
        <taxon>Pedicularideae</taxon>
        <taxon>Castillejinae</taxon>
        <taxon>Castilleja</taxon>
    </lineage>
</organism>
<gene>
    <name evidence="1" type="ORF">CASFOL_019582</name>
</gene>
<keyword evidence="2" id="KW-1185">Reference proteome</keyword>
<dbReference type="AlphaFoldDB" id="A0ABD3D4T8"/>
<proteinExistence type="predicted"/>
<comment type="caution">
    <text evidence="1">The sequence shown here is derived from an EMBL/GenBank/DDBJ whole genome shotgun (WGS) entry which is preliminary data.</text>
</comment>
<name>A0ABD3D4T8_9LAMI</name>
<sequence>MPPKLHFRTLPVHFSPNHFFCCLEKTNSIVKSFQRLHCCDSHHRLKLPRNNSPIRSSEDN</sequence>
<protein>
    <submittedName>
        <fullName evidence="1">Uncharacterized protein</fullName>
    </submittedName>
</protein>
<reference evidence="2" key="1">
    <citation type="journal article" date="2024" name="IScience">
        <title>Strigolactones Initiate the Formation of Haustorium-like Structures in Castilleja.</title>
        <authorList>
            <person name="Buerger M."/>
            <person name="Peterson D."/>
            <person name="Chory J."/>
        </authorList>
    </citation>
    <scope>NUCLEOTIDE SEQUENCE [LARGE SCALE GENOMIC DNA]</scope>
</reference>
<dbReference type="Proteomes" id="UP001632038">
    <property type="component" value="Unassembled WGS sequence"/>
</dbReference>
<dbReference type="EMBL" id="JAVIJP010000026">
    <property type="protein sequence ID" value="KAL3637283.1"/>
    <property type="molecule type" value="Genomic_DNA"/>
</dbReference>
<evidence type="ECO:0000313" key="2">
    <source>
        <dbReference type="Proteomes" id="UP001632038"/>
    </source>
</evidence>
<evidence type="ECO:0000313" key="1">
    <source>
        <dbReference type="EMBL" id="KAL3637283.1"/>
    </source>
</evidence>
<accession>A0ABD3D4T8</accession>